<feature type="compositionally biased region" description="Basic and acidic residues" evidence="7">
    <location>
        <begin position="441"/>
        <end position="450"/>
    </location>
</feature>
<feature type="domain" description="Helicase C-terminal" evidence="9">
    <location>
        <begin position="215"/>
        <end position="399"/>
    </location>
</feature>
<evidence type="ECO:0000313" key="11">
    <source>
        <dbReference type="EMBL" id="MCZ0725404.1"/>
    </source>
</evidence>
<dbReference type="PANTHER" id="PTHR47959">
    <property type="entry name" value="ATP-DEPENDENT RNA HELICASE RHLE-RELATED"/>
    <property type="match status" value="1"/>
</dbReference>
<organism evidence="11 12">
    <name type="scientific">Aerococcus kribbianus</name>
    <dbReference type="NCBI Taxonomy" id="2999064"/>
    <lineage>
        <taxon>Bacteria</taxon>
        <taxon>Bacillati</taxon>
        <taxon>Bacillota</taxon>
        <taxon>Bacilli</taxon>
        <taxon>Lactobacillales</taxon>
        <taxon>Aerococcaceae</taxon>
        <taxon>Aerococcus</taxon>
    </lineage>
</organism>
<feature type="short sequence motif" description="Q motif" evidence="6">
    <location>
        <begin position="1"/>
        <end position="29"/>
    </location>
</feature>
<evidence type="ECO:0000256" key="3">
    <source>
        <dbReference type="ARBA" id="ARBA00022806"/>
    </source>
</evidence>
<dbReference type="InterPro" id="IPR011545">
    <property type="entry name" value="DEAD/DEAH_box_helicase_dom"/>
</dbReference>
<keyword evidence="12" id="KW-1185">Reference proteome</keyword>
<dbReference type="InterPro" id="IPR027417">
    <property type="entry name" value="P-loop_NTPase"/>
</dbReference>
<evidence type="ECO:0000256" key="1">
    <source>
        <dbReference type="ARBA" id="ARBA00022741"/>
    </source>
</evidence>
<keyword evidence="3 11" id="KW-0347">Helicase</keyword>
<evidence type="ECO:0000256" key="5">
    <source>
        <dbReference type="ARBA" id="ARBA00038437"/>
    </source>
</evidence>
<feature type="domain" description="DEAD-box RNA helicase Q" evidence="10">
    <location>
        <begin position="1"/>
        <end position="29"/>
    </location>
</feature>
<dbReference type="InterPro" id="IPR014014">
    <property type="entry name" value="RNA_helicase_DEAD_Q_motif"/>
</dbReference>
<dbReference type="RefSeq" id="WP_268751722.1">
    <property type="nucleotide sequence ID" value="NZ_JAPRFQ010000001.1"/>
</dbReference>
<dbReference type="Pfam" id="PF00271">
    <property type="entry name" value="Helicase_C"/>
    <property type="match status" value="1"/>
</dbReference>
<keyword evidence="4" id="KW-0067">ATP-binding</keyword>
<sequence>MSFKDYQFQPFIYEALAELQFSQPSEIQAQVIPVIQTGKSLVAQSQTGSGKSHAFLLPLLDQITSQAVTQLVITAPSRELGEQLYQATKQITDHHPETIFVERAFGGTDTHRQADRLDNHVPQIVVGTPGRLLDLIERQVISVHQVENFVVDEADMTLDMGFLAQVDQIASRMPKELRMYVFSATIPSKLQPFLRKYMEAPEWIQLNNQHHIADTIDNYLVSVRGRSRPELLFESLTIGQPYLALIFANTIDTVRELYQFLKDKGLSVAMIHGDLDSRERRRVMKQIQNLDYQYVVATDLAARGIDIEGVSHVFNYEVPNELEFFVHRVGRTGRQGMPGIAVTFYTPDQEKDIAWLEDKGIRFENKDIKDGQWIDAKDHAQRQNRRKPQEVDHTVKGMINRTKKSKVKPGYKQKLKRNIKEHKKKQRLQAQRQNRKQKRQANKERNRVDY</sequence>
<dbReference type="InterPro" id="IPR001650">
    <property type="entry name" value="Helicase_C-like"/>
</dbReference>
<dbReference type="PROSITE" id="PS51192">
    <property type="entry name" value="HELICASE_ATP_BIND_1"/>
    <property type="match status" value="1"/>
</dbReference>
<evidence type="ECO:0000259" key="8">
    <source>
        <dbReference type="PROSITE" id="PS51192"/>
    </source>
</evidence>
<evidence type="ECO:0000313" key="12">
    <source>
        <dbReference type="Proteomes" id="UP001146670"/>
    </source>
</evidence>
<dbReference type="SMART" id="SM00487">
    <property type="entry name" value="DEXDc"/>
    <property type="match status" value="1"/>
</dbReference>
<dbReference type="AlphaFoldDB" id="A0A9X3FUH3"/>
<feature type="domain" description="Helicase ATP-binding" evidence="8">
    <location>
        <begin position="32"/>
        <end position="204"/>
    </location>
</feature>
<gene>
    <name evidence="11" type="ORF">OW157_02340</name>
</gene>
<dbReference type="GO" id="GO:0005829">
    <property type="term" value="C:cytosol"/>
    <property type="evidence" value="ECO:0007669"/>
    <property type="project" value="TreeGrafter"/>
</dbReference>
<evidence type="ECO:0000256" key="7">
    <source>
        <dbReference type="SAM" id="MobiDB-lite"/>
    </source>
</evidence>
<dbReference type="SMART" id="SM00490">
    <property type="entry name" value="HELICc"/>
    <property type="match status" value="1"/>
</dbReference>
<protein>
    <submittedName>
        <fullName evidence="11">DEAD/DEAH box helicase</fullName>
    </submittedName>
</protein>
<dbReference type="Pfam" id="PF00270">
    <property type="entry name" value="DEAD"/>
    <property type="match status" value="1"/>
</dbReference>
<comment type="similarity">
    <text evidence="5">Belongs to the DEAD box helicase family.</text>
</comment>
<accession>A0A9X3FUH3</accession>
<proteinExistence type="inferred from homology"/>
<feature type="region of interest" description="Disordered" evidence="7">
    <location>
        <begin position="374"/>
        <end position="450"/>
    </location>
</feature>
<dbReference type="InterPro" id="IPR044742">
    <property type="entry name" value="DEAD/DEAH_RhlB"/>
</dbReference>
<dbReference type="GO" id="GO:0003676">
    <property type="term" value="F:nucleic acid binding"/>
    <property type="evidence" value="ECO:0007669"/>
    <property type="project" value="InterPro"/>
</dbReference>
<dbReference type="CDD" id="cd18787">
    <property type="entry name" value="SF2_C_DEAD"/>
    <property type="match status" value="1"/>
</dbReference>
<dbReference type="PROSITE" id="PS51195">
    <property type="entry name" value="Q_MOTIF"/>
    <property type="match status" value="1"/>
</dbReference>
<evidence type="ECO:0000256" key="6">
    <source>
        <dbReference type="PROSITE-ProRule" id="PRU00552"/>
    </source>
</evidence>
<keyword evidence="2" id="KW-0378">Hydrolase</keyword>
<dbReference type="Proteomes" id="UP001146670">
    <property type="component" value="Unassembled WGS sequence"/>
</dbReference>
<dbReference type="GO" id="GO:0003724">
    <property type="term" value="F:RNA helicase activity"/>
    <property type="evidence" value="ECO:0007669"/>
    <property type="project" value="InterPro"/>
</dbReference>
<dbReference type="GO" id="GO:0005524">
    <property type="term" value="F:ATP binding"/>
    <property type="evidence" value="ECO:0007669"/>
    <property type="project" value="UniProtKB-KW"/>
</dbReference>
<evidence type="ECO:0000259" key="9">
    <source>
        <dbReference type="PROSITE" id="PS51194"/>
    </source>
</evidence>
<reference evidence="11" key="1">
    <citation type="submission" date="2022-12" db="EMBL/GenBank/DDBJ databases">
        <title>Description and comparative metabolic analysis of Aerococcus sp. nov., isolated from the feces of a pig.</title>
        <authorList>
            <person name="Chang Y.-H."/>
        </authorList>
    </citation>
    <scope>NUCLEOTIDE SEQUENCE</scope>
    <source>
        <strain evidence="11">YH-aer222</strain>
    </source>
</reference>
<dbReference type="Gene3D" id="3.40.50.300">
    <property type="entry name" value="P-loop containing nucleotide triphosphate hydrolases"/>
    <property type="match status" value="2"/>
</dbReference>
<comment type="caution">
    <text evidence="11">The sequence shown here is derived from an EMBL/GenBank/DDBJ whole genome shotgun (WGS) entry which is preliminary data.</text>
</comment>
<dbReference type="GO" id="GO:0016787">
    <property type="term" value="F:hydrolase activity"/>
    <property type="evidence" value="ECO:0007669"/>
    <property type="project" value="UniProtKB-KW"/>
</dbReference>
<name>A0A9X3FUH3_9LACT</name>
<dbReference type="InterPro" id="IPR014001">
    <property type="entry name" value="Helicase_ATP-bd"/>
</dbReference>
<dbReference type="PANTHER" id="PTHR47959:SF1">
    <property type="entry name" value="ATP-DEPENDENT RNA HELICASE DBPA"/>
    <property type="match status" value="1"/>
</dbReference>
<dbReference type="InterPro" id="IPR050079">
    <property type="entry name" value="DEAD_box_RNA_helicase"/>
</dbReference>
<evidence type="ECO:0000256" key="4">
    <source>
        <dbReference type="ARBA" id="ARBA00022840"/>
    </source>
</evidence>
<feature type="compositionally biased region" description="Basic and acidic residues" evidence="7">
    <location>
        <begin position="374"/>
        <end position="395"/>
    </location>
</feature>
<feature type="compositionally biased region" description="Basic residues" evidence="7">
    <location>
        <begin position="401"/>
        <end position="440"/>
    </location>
</feature>
<dbReference type="EMBL" id="JAPRFR010000001">
    <property type="protein sequence ID" value="MCZ0725404.1"/>
    <property type="molecule type" value="Genomic_DNA"/>
</dbReference>
<dbReference type="CDD" id="cd00268">
    <property type="entry name" value="DEADc"/>
    <property type="match status" value="1"/>
</dbReference>
<keyword evidence="1" id="KW-0547">Nucleotide-binding</keyword>
<evidence type="ECO:0000259" key="10">
    <source>
        <dbReference type="PROSITE" id="PS51195"/>
    </source>
</evidence>
<evidence type="ECO:0000256" key="2">
    <source>
        <dbReference type="ARBA" id="ARBA00022801"/>
    </source>
</evidence>
<dbReference type="PROSITE" id="PS51194">
    <property type="entry name" value="HELICASE_CTER"/>
    <property type="match status" value="1"/>
</dbReference>
<dbReference type="SUPFAM" id="SSF52540">
    <property type="entry name" value="P-loop containing nucleoside triphosphate hydrolases"/>
    <property type="match status" value="1"/>
</dbReference>